<evidence type="ECO:0000256" key="12">
    <source>
        <dbReference type="ARBA" id="ARBA00022989"/>
    </source>
</evidence>
<evidence type="ECO:0000256" key="14">
    <source>
        <dbReference type="ARBA" id="ARBA00023137"/>
    </source>
</evidence>
<evidence type="ECO:0000313" key="20">
    <source>
        <dbReference type="Proteomes" id="UP000569092"/>
    </source>
</evidence>
<protein>
    <recommendedName>
        <fullName evidence="4">non-specific protein-tyrosine kinase</fullName>
        <ecNumber evidence="4">2.7.10.2</ecNumber>
    </recommendedName>
</protein>
<evidence type="ECO:0000256" key="10">
    <source>
        <dbReference type="ARBA" id="ARBA00022777"/>
    </source>
</evidence>
<dbReference type="CDD" id="cd05387">
    <property type="entry name" value="BY-kinase"/>
    <property type="match status" value="1"/>
</dbReference>
<evidence type="ECO:0000313" key="19">
    <source>
        <dbReference type="EMBL" id="MBB5345284.1"/>
    </source>
</evidence>
<keyword evidence="11" id="KW-0067">ATP-binding</keyword>
<dbReference type="Proteomes" id="UP000569092">
    <property type="component" value="Unassembled WGS sequence"/>
</dbReference>
<dbReference type="InterPro" id="IPR025669">
    <property type="entry name" value="AAA_dom"/>
</dbReference>
<keyword evidence="5" id="KW-1003">Cell membrane</keyword>
<evidence type="ECO:0000256" key="13">
    <source>
        <dbReference type="ARBA" id="ARBA00023136"/>
    </source>
</evidence>
<reference evidence="19 20" key="1">
    <citation type="submission" date="2020-08" db="EMBL/GenBank/DDBJ databases">
        <title>Genomic Encyclopedia of Type Strains, Phase IV (KMG-V): Genome sequencing to study the core and pangenomes of soil and plant-associated prokaryotes.</title>
        <authorList>
            <person name="Whitman W."/>
        </authorList>
    </citation>
    <scope>NUCLEOTIDE SEQUENCE [LARGE SCALE GENOMIC DNA]</scope>
    <source>
        <strain evidence="19 20">M8US30</strain>
    </source>
</reference>
<dbReference type="Pfam" id="PF02706">
    <property type="entry name" value="Wzz"/>
    <property type="match status" value="1"/>
</dbReference>
<keyword evidence="12 16" id="KW-1133">Transmembrane helix</keyword>
<feature type="domain" description="Polysaccharide chain length determinant N-terminal" evidence="17">
    <location>
        <begin position="38"/>
        <end position="129"/>
    </location>
</feature>
<dbReference type="PANTHER" id="PTHR32309">
    <property type="entry name" value="TYROSINE-PROTEIN KINASE"/>
    <property type="match status" value="1"/>
</dbReference>
<evidence type="ECO:0000256" key="16">
    <source>
        <dbReference type="SAM" id="Phobius"/>
    </source>
</evidence>
<evidence type="ECO:0000256" key="6">
    <source>
        <dbReference type="ARBA" id="ARBA00022519"/>
    </source>
</evidence>
<comment type="caution">
    <text evidence="19">The sequence shown here is derived from an EMBL/GenBank/DDBJ whole genome shotgun (WGS) entry which is preliminary data.</text>
</comment>
<sequence>MSALQPHPTLSTKNQSAALGTLSDDALFASGPSEYETLSGVLRVLRRRWRTVVLVTLGIFLLGLLVCLIMTPKYASTAVIEINKEDNSANVSTDTGTASPTADELKAEIETDISVLQSDGLALAVIQDLNLTHIRPFNKDIVSSEKDKPLDQAPLTREKLIKRFAKNLTVENPPDTRLITVTFLNPDPAVAANVANAISQKFIDSAMDRRHKSTIQSSYWLRKELDDLKKQVEDSEQKLADYQRESGLAGVQISANGGGDSAGGAAGISPHSTVTDRLYTLNQELTAAESNRISTETVFHLVQSQDPEVVLGLGSMSAAGGTGGGSLTPDGGIQLIRSLRTEEAALEQEYAGAAVKYGANNPRLAQTQQQLDAVKQQLHAELQRISKRAENSYLYAKQNEDTIRQQFVKQQSNANEMADATVHLQVLAQEAYSNRALYESLFSKLQTANLASGVRATRIDIADQARPAGTPAIPNYLKYLSLIAGVGIFFGISSAFLRESLDETVRRPRDLQRIAGLRMLGYVPRMQTKSLLASSGGDSKLIDAPKAPFSEAFRVIRTSIMRALPSIGSRTLLVTSAAGRDGKTTAVYNLGVAFAQQGARVLLLDCDLRNPDLHRLFGCALSPGVSDLQDPVTKAEVLGIVRHTSLSNLFMLPAGPPPEFPAEFFESQTFDALLRVCAADYDYVLIDSPPILSVTDTSIIASKVGGSIAVVRSRSTTQSVLSSLIESLHHANTPVLGVVLNDVRNPENDGFHGYSYSRQEEGPIHAGI</sequence>
<organism evidence="19 20">
    <name type="scientific">Tunturiibacter lichenicola</name>
    <dbReference type="NCBI Taxonomy" id="2051959"/>
    <lineage>
        <taxon>Bacteria</taxon>
        <taxon>Pseudomonadati</taxon>
        <taxon>Acidobacteriota</taxon>
        <taxon>Terriglobia</taxon>
        <taxon>Terriglobales</taxon>
        <taxon>Acidobacteriaceae</taxon>
        <taxon>Tunturiibacter</taxon>
    </lineage>
</organism>
<dbReference type="EC" id="2.7.10.2" evidence="4"/>
<comment type="similarity">
    <text evidence="2">Belongs to the CpsD/CapB family.</text>
</comment>
<dbReference type="PANTHER" id="PTHR32309:SF13">
    <property type="entry name" value="FERRIC ENTEROBACTIN TRANSPORT PROTEIN FEPE"/>
    <property type="match status" value="1"/>
</dbReference>
<evidence type="ECO:0000256" key="9">
    <source>
        <dbReference type="ARBA" id="ARBA00022741"/>
    </source>
</evidence>
<name>A0A7W8JCF5_9BACT</name>
<dbReference type="InterPro" id="IPR050445">
    <property type="entry name" value="Bact_polysacc_biosynth/exp"/>
</dbReference>
<comment type="similarity">
    <text evidence="3">Belongs to the etk/wzc family.</text>
</comment>
<gene>
    <name evidence="19" type="ORF">HDF10_003275</name>
</gene>
<dbReference type="NCBIfam" id="TIGR01007">
    <property type="entry name" value="eps_fam"/>
    <property type="match status" value="1"/>
</dbReference>
<dbReference type="InterPro" id="IPR027417">
    <property type="entry name" value="P-loop_NTPase"/>
</dbReference>
<dbReference type="GO" id="GO:0005886">
    <property type="term" value="C:plasma membrane"/>
    <property type="evidence" value="ECO:0007669"/>
    <property type="project" value="UniProtKB-SubCell"/>
</dbReference>
<proteinExistence type="inferred from homology"/>
<dbReference type="InterPro" id="IPR005702">
    <property type="entry name" value="Wzc-like_C"/>
</dbReference>
<keyword evidence="10" id="KW-0418">Kinase</keyword>
<keyword evidence="13 16" id="KW-0472">Membrane</keyword>
<keyword evidence="7" id="KW-0808">Transferase</keyword>
<dbReference type="AlphaFoldDB" id="A0A7W8JCF5"/>
<keyword evidence="9" id="KW-0547">Nucleotide-binding</keyword>
<dbReference type="GO" id="GO:0004713">
    <property type="term" value="F:protein tyrosine kinase activity"/>
    <property type="evidence" value="ECO:0007669"/>
    <property type="project" value="TreeGrafter"/>
</dbReference>
<evidence type="ECO:0000256" key="3">
    <source>
        <dbReference type="ARBA" id="ARBA00008883"/>
    </source>
</evidence>
<dbReference type="EMBL" id="JACHDZ010000005">
    <property type="protein sequence ID" value="MBB5345284.1"/>
    <property type="molecule type" value="Genomic_DNA"/>
</dbReference>
<evidence type="ECO:0000256" key="8">
    <source>
        <dbReference type="ARBA" id="ARBA00022692"/>
    </source>
</evidence>
<evidence type="ECO:0000259" key="17">
    <source>
        <dbReference type="Pfam" id="PF02706"/>
    </source>
</evidence>
<comment type="catalytic activity">
    <reaction evidence="15">
        <text>L-tyrosyl-[protein] + ATP = O-phospho-L-tyrosyl-[protein] + ADP + H(+)</text>
        <dbReference type="Rhea" id="RHEA:10596"/>
        <dbReference type="Rhea" id="RHEA-COMP:10136"/>
        <dbReference type="Rhea" id="RHEA-COMP:20101"/>
        <dbReference type="ChEBI" id="CHEBI:15378"/>
        <dbReference type="ChEBI" id="CHEBI:30616"/>
        <dbReference type="ChEBI" id="CHEBI:46858"/>
        <dbReference type="ChEBI" id="CHEBI:61978"/>
        <dbReference type="ChEBI" id="CHEBI:456216"/>
        <dbReference type="EC" id="2.7.10.2"/>
    </reaction>
</comment>
<evidence type="ECO:0000256" key="2">
    <source>
        <dbReference type="ARBA" id="ARBA00007316"/>
    </source>
</evidence>
<keyword evidence="8 16" id="KW-0812">Transmembrane</keyword>
<feature type="transmembrane region" description="Helical" evidence="16">
    <location>
        <begin position="52"/>
        <end position="71"/>
    </location>
</feature>
<feature type="domain" description="AAA" evidence="18">
    <location>
        <begin position="574"/>
        <end position="700"/>
    </location>
</feature>
<keyword evidence="14" id="KW-0829">Tyrosine-protein kinase</keyword>
<evidence type="ECO:0000256" key="1">
    <source>
        <dbReference type="ARBA" id="ARBA00004429"/>
    </source>
</evidence>
<dbReference type="InterPro" id="IPR003856">
    <property type="entry name" value="LPS_length_determ_N"/>
</dbReference>
<dbReference type="Pfam" id="PF13614">
    <property type="entry name" value="AAA_31"/>
    <property type="match status" value="1"/>
</dbReference>
<dbReference type="GO" id="GO:0005524">
    <property type="term" value="F:ATP binding"/>
    <property type="evidence" value="ECO:0007669"/>
    <property type="project" value="UniProtKB-KW"/>
</dbReference>
<keyword evidence="6" id="KW-0997">Cell inner membrane</keyword>
<evidence type="ECO:0000256" key="4">
    <source>
        <dbReference type="ARBA" id="ARBA00011903"/>
    </source>
</evidence>
<dbReference type="Gene3D" id="3.40.50.300">
    <property type="entry name" value="P-loop containing nucleotide triphosphate hydrolases"/>
    <property type="match status" value="1"/>
</dbReference>
<accession>A0A7W8JCF5</accession>
<evidence type="ECO:0000259" key="18">
    <source>
        <dbReference type="Pfam" id="PF13614"/>
    </source>
</evidence>
<comment type="subcellular location">
    <subcellularLocation>
        <location evidence="1">Cell inner membrane</location>
        <topology evidence="1">Multi-pass membrane protein</topology>
    </subcellularLocation>
</comment>
<evidence type="ECO:0000256" key="7">
    <source>
        <dbReference type="ARBA" id="ARBA00022679"/>
    </source>
</evidence>
<evidence type="ECO:0000256" key="5">
    <source>
        <dbReference type="ARBA" id="ARBA00022475"/>
    </source>
</evidence>
<dbReference type="SUPFAM" id="SSF52540">
    <property type="entry name" value="P-loop containing nucleoside triphosphate hydrolases"/>
    <property type="match status" value="1"/>
</dbReference>
<evidence type="ECO:0000256" key="11">
    <source>
        <dbReference type="ARBA" id="ARBA00022840"/>
    </source>
</evidence>
<evidence type="ECO:0000256" key="15">
    <source>
        <dbReference type="ARBA" id="ARBA00051245"/>
    </source>
</evidence>